<accession>A0A2P6QM48</accession>
<name>A0A2P6QM48_ROSCH</name>
<dbReference type="AlphaFoldDB" id="A0A2P6QM48"/>
<evidence type="ECO:0000313" key="2">
    <source>
        <dbReference type="EMBL" id="PRQ35249.1"/>
    </source>
</evidence>
<sequence length="56" mass="6572">MSTLQPMQIDVVLYFQYCHCPLADPAKAQNHFQDYADLYFKEFGDRVKDCITLNEP</sequence>
<organism evidence="2 3">
    <name type="scientific">Rosa chinensis</name>
    <name type="common">China rose</name>
    <dbReference type="NCBI Taxonomy" id="74649"/>
    <lineage>
        <taxon>Eukaryota</taxon>
        <taxon>Viridiplantae</taxon>
        <taxon>Streptophyta</taxon>
        <taxon>Embryophyta</taxon>
        <taxon>Tracheophyta</taxon>
        <taxon>Spermatophyta</taxon>
        <taxon>Magnoliopsida</taxon>
        <taxon>eudicotyledons</taxon>
        <taxon>Gunneridae</taxon>
        <taxon>Pentapetalae</taxon>
        <taxon>rosids</taxon>
        <taxon>fabids</taxon>
        <taxon>Rosales</taxon>
        <taxon>Rosaceae</taxon>
        <taxon>Rosoideae</taxon>
        <taxon>Rosoideae incertae sedis</taxon>
        <taxon>Rosa</taxon>
    </lineage>
</organism>
<dbReference type="Proteomes" id="UP000238479">
    <property type="component" value="Chromosome 5"/>
</dbReference>
<dbReference type="Pfam" id="PF00232">
    <property type="entry name" value="Glyco_hydro_1"/>
    <property type="match status" value="1"/>
</dbReference>
<keyword evidence="3" id="KW-1185">Reference proteome</keyword>
<dbReference type="SUPFAM" id="SSF51445">
    <property type="entry name" value="(Trans)glycosidases"/>
    <property type="match status" value="1"/>
</dbReference>
<comment type="similarity">
    <text evidence="1">Belongs to the glycosyl hydrolase 1 family.</text>
</comment>
<keyword evidence="2" id="KW-0378">Hydrolase</keyword>
<dbReference type="EC" id="3.2.1.186" evidence="2"/>
<reference evidence="2 3" key="1">
    <citation type="journal article" date="2018" name="Nat. Genet.">
        <title>The Rosa genome provides new insights in the design of modern roses.</title>
        <authorList>
            <person name="Bendahmane M."/>
        </authorList>
    </citation>
    <scope>NUCLEOTIDE SEQUENCE [LARGE SCALE GENOMIC DNA]</scope>
    <source>
        <strain evidence="3">cv. Old Blush</strain>
    </source>
</reference>
<evidence type="ECO:0000313" key="3">
    <source>
        <dbReference type="Proteomes" id="UP000238479"/>
    </source>
</evidence>
<dbReference type="InterPro" id="IPR001360">
    <property type="entry name" value="Glyco_hydro_1"/>
</dbReference>
<keyword evidence="2" id="KW-0326">Glycosidase</keyword>
<comment type="caution">
    <text evidence="2">The sequence shown here is derived from an EMBL/GenBank/DDBJ whole genome shotgun (WGS) entry which is preliminary data.</text>
</comment>
<protein>
    <submittedName>
        <fullName evidence="2">Putative protodioscin 26-O-beta-D-glucosidase</fullName>
        <ecNumber evidence="2">3.2.1.186</ecNumber>
    </submittedName>
</protein>
<proteinExistence type="inferred from homology"/>
<evidence type="ECO:0000256" key="1">
    <source>
        <dbReference type="ARBA" id="ARBA00010838"/>
    </source>
</evidence>
<dbReference type="GO" id="GO:0016798">
    <property type="term" value="F:hydrolase activity, acting on glycosyl bonds"/>
    <property type="evidence" value="ECO:0007669"/>
    <property type="project" value="UniProtKB-KW"/>
</dbReference>
<dbReference type="Gramene" id="PRQ35249">
    <property type="protein sequence ID" value="PRQ35249"/>
    <property type="gene ID" value="RchiOBHm_Chr5g0077941"/>
</dbReference>
<dbReference type="Gene3D" id="3.20.20.80">
    <property type="entry name" value="Glycosidases"/>
    <property type="match status" value="1"/>
</dbReference>
<dbReference type="EMBL" id="PDCK01000043">
    <property type="protein sequence ID" value="PRQ35249.1"/>
    <property type="molecule type" value="Genomic_DNA"/>
</dbReference>
<gene>
    <name evidence="2" type="ORF">RchiOBHm_Chr5g0077941</name>
</gene>
<dbReference type="InterPro" id="IPR017853">
    <property type="entry name" value="GH"/>
</dbReference>